<keyword evidence="2" id="KW-0001">2Fe-2S</keyword>
<dbReference type="CDD" id="cd08887">
    <property type="entry name" value="RHO_alpha_C_3"/>
    <property type="match status" value="1"/>
</dbReference>
<dbReference type="Pfam" id="PF00355">
    <property type="entry name" value="Rieske"/>
    <property type="match status" value="1"/>
</dbReference>
<name>A0A160TW57_9ZZZZ</name>
<protein>
    <submittedName>
        <fullName evidence="8">Phenylpropionate dioxygenase and related ring-hydroxylating dioxygenases, large terminal subunit</fullName>
    </submittedName>
</protein>
<dbReference type="PROSITE" id="PS51296">
    <property type="entry name" value="RIESKE"/>
    <property type="match status" value="1"/>
</dbReference>
<dbReference type="GO" id="GO:0005506">
    <property type="term" value="F:iron ion binding"/>
    <property type="evidence" value="ECO:0007669"/>
    <property type="project" value="InterPro"/>
</dbReference>
<dbReference type="PANTHER" id="PTHR43756">
    <property type="entry name" value="CHOLINE MONOOXYGENASE, CHLOROPLASTIC"/>
    <property type="match status" value="1"/>
</dbReference>
<keyword evidence="4" id="KW-0560">Oxidoreductase</keyword>
<evidence type="ECO:0000256" key="2">
    <source>
        <dbReference type="ARBA" id="ARBA00022714"/>
    </source>
</evidence>
<keyword evidence="3" id="KW-0479">Metal-binding</keyword>
<dbReference type="InterPro" id="IPR017941">
    <property type="entry name" value="Rieske_2Fe-2S"/>
</dbReference>
<dbReference type="SUPFAM" id="SSF55961">
    <property type="entry name" value="Bet v1-like"/>
    <property type="match status" value="1"/>
</dbReference>
<dbReference type="Gene3D" id="3.90.380.10">
    <property type="entry name" value="Naphthalene 1,2-dioxygenase Alpha Subunit, Chain A, domain 1"/>
    <property type="match status" value="2"/>
</dbReference>
<gene>
    <name evidence="8" type="ORF">MGWOODY_XGa2106</name>
</gene>
<sequence length="386" mass="43704">MDQNLQTILVHEVLQHIDAGTTQLADDIYVNPVSNYTSTDRLSTELELLFRQRPLLVGLSCQLPEPGDFLTCDYTGIPQLIVRGEDRTVRAFMNVCRHRGARVAEGHGNTRKRFRCPYHGWNYDTSGKLVGIPDKQSFPGIDRPACGLIPLPVTESDGMIWASATPALTSDVSAKIDIQSQLEGLGTELRSYDVARYHHYASRALHLKMNWKLVIDTFLEPYHFGVLHKNSISPIFFSNLCLFHPFGPHLRVTYPRRSIESLRDRPEAQWDLVAHTALIYVLFPNTVFVVQADHLEIWRIYPMDNAVDQSVIVLDFLVPEPVVSESARAHWESNLELVIRTVSDEDFPTGEGIQFGFDSGAQSHLTYGRNEPALAYFERTVSQLVE</sequence>
<dbReference type="PRINTS" id="PR00090">
    <property type="entry name" value="RNGDIOXGNASE"/>
</dbReference>
<feature type="domain" description="Rieske" evidence="7">
    <location>
        <begin position="54"/>
        <end position="162"/>
    </location>
</feature>
<evidence type="ECO:0000259" key="7">
    <source>
        <dbReference type="PROSITE" id="PS51296"/>
    </source>
</evidence>
<dbReference type="Gene3D" id="2.102.10.10">
    <property type="entry name" value="Rieske [2Fe-2S] iron-sulphur domain"/>
    <property type="match status" value="1"/>
</dbReference>
<keyword evidence="6" id="KW-0411">Iron-sulfur</keyword>
<reference evidence="8" key="1">
    <citation type="submission" date="2015-10" db="EMBL/GenBank/DDBJ databases">
        <authorList>
            <person name="Gilbert D.G."/>
        </authorList>
    </citation>
    <scope>NUCLEOTIDE SEQUENCE</scope>
</reference>
<accession>A0A160TW57</accession>
<evidence type="ECO:0000256" key="4">
    <source>
        <dbReference type="ARBA" id="ARBA00023002"/>
    </source>
</evidence>
<dbReference type="InterPro" id="IPR001663">
    <property type="entry name" value="Rng_hydr_dOase-A"/>
</dbReference>
<evidence type="ECO:0000256" key="6">
    <source>
        <dbReference type="ARBA" id="ARBA00023014"/>
    </source>
</evidence>
<evidence type="ECO:0000256" key="5">
    <source>
        <dbReference type="ARBA" id="ARBA00023004"/>
    </source>
</evidence>
<dbReference type="GO" id="GO:0051537">
    <property type="term" value="F:2 iron, 2 sulfur cluster binding"/>
    <property type="evidence" value="ECO:0007669"/>
    <property type="project" value="UniProtKB-KW"/>
</dbReference>
<comment type="cofactor">
    <cofactor evidence="1">
        <name>Fe cation</name>
        <dbReference type="ChEBI" id="CHEBI:24875"/>
    </cofactor>
</comment>
<dbReference type="PANTHER" id="PTHR43756:SF5">
    <property type="entry name" value="CHOLINE MONOOXYGENASE, CHLOROPLASTIC"/>
    <property type="match status" value="1"/>
</dbReference>
<dbReference type="GO" id="GO:0051213">
    <property type="term" value="F:dioxygenase activity"/>
    <property type="evidence" value="ECO:0007669"/>
    <property type="project" value="UniProtKB-KW"/>
</dbReference>
<keyword evidence="8" id="KW-0223">Dioxygenase</keyword>
<dbReference type="InterPro" id="IPR015879">
    <property type="entry name" value="Ring_hydroxy_dOase_asu_C_dom"/>
</dbReference>
<dbReference type="Pfam" id="PF00848">
    <property type="entry name" value="Ring_hydroxyl_A"/>
    <property type="match status" value="1"/>
</dbReference>
<evidence type="ECO:0000256" key="1">
    <source>
        <dbReference type="ARBA" id="ARBA00001962"/>
    </source>
</evidence>
<keyword evidence="5" id="KW-0408">Iron</keyword>
<proteinExistence type="predicted"/>
<dbReference type="CDD" id="cd03469">
    <property type="entry name" value="Rieske_RO_Alpha_N"/>
    <property type="match status" value="1"/>
</dbReference>
<dbReference type="AlphaFoldDB" id="A0A160TW57"/>
<dbReference type="EMBL" id="CZRL01000120">
    <property type="protein sequence ID" value="CUS55038.1"/>
    <property type="molecule type" value="Genomic_DNA"/>
</dbReference>
<dbReference type="InterPro" id="IPR036922">
    <property type="entry name" value="Rieske_2Fe-2S_sf"/>
</dbReference>
<dbReference type="SUPFAM" id="SSF50022">
    <property type="entry name" value="ISP domain"/>
    <property type="match status" value="1"/>
</dbReference>
<organism evidence="8">
    <name type="scientific">hydrothermal vent metagenome</name>
    <dbReference type="NCBI Taxonomy" id="652676"/>
    <lineage>
        <taxon>unclassified sequences</taxon>
        <taxon>metagenomes</taxon>
        <taxon>ecological metagenomes</taxon>
    </lineage>
</organism>
<evidence type="ECO:0000256" key="3">
    <source>
        <dbReference type="ARBA" id="ARBA00022723"/>
    </source>
</evidence>
<evidence type="ECO:0000313" key="8">
    <source>
        <dbReference type="EMBL" id="CUS55038.1"/>
    </source>
</evidence>